<sequence>MAASNDWGLAHQAWMADLDNAVLESKLNEAIAVQEETCAPLYAAEDLYNQISEEERSDDRVQDAYAVWAAILAATYAAMENPVATGAGGEPDLAEITEMLYDDLPDAPTGSYIGSMGLPIATGETRISISEWVTDLYDGVDAHINAEALHADDLVITVDREPGEEYAIVPLMVQVEYPANGSTSEILLPEDVVLLDFEGNPADTDEIASITKASYTETSASASGFYVKAKQDFSVEFVYHGPDGSELRKTLQVKLGESKVAAKAAANAGISTYAAGPTPPFTTGKITSIAFEGGTWLIWFNGQEAYCCSHGLNGQPNGCPTYSFSYVSKLEPGQYTPGNHYANQVNIWGGLGQLSLNLLEEKHSGTSASTYGLESESAEAAAYRYYDDVQLWIMANYPDSLAAQTYRASAQALAEQGTENRAATYSGENGYYTYIYNPPAGYAWQIVAIVGEEIPAESSGEEVPDAPDAEYYSANWSAPPQTASGSFDLTFTINTDKQQLETAEKVDGASITITPSKTGGSIDGGTWQMSPAGAQTVTTSGHTQDDKYQTNGGDATATWTVHYEVTKTSTTSLSGQEGPFSSQAEADAAAEAAKNAAISQLQAEAQGMVDAAIAAARAELATIRFSYDEVEIPYGFEEFNGSLGSHQTITVPADSSNDYVMKNDEWSLQVNLKKVDSETGEQIAGDALYEVYEWDTVTQQYVPYGGYNGYRVERNPDGTYSVVNDTEYGTEYDTSRTMYYTQRNEGRFVIVETRAPSGYYGDWSDVEHPGTADTPLGKRGYYIEITAANDGSVITLDNTHYSADIATSYTGGTKLLTSGGVETTVTIYKASEEPAAEVQYQDAGRAYNTDNSGTAANEDNYTMTPVAGVMQNDRVLGEISLSKVDLDAVRYIGGRDTNGDAMASGQAHADARLDGAVYDLYAAEDIQHPDGVTGTVDYSKITYADGTPIWHTT</sequence>
<accession>A0A9D2FLT4</accession>
<proteinExistence type="predicted"/>
<dbReference type="EMBL" id="DXBF01000066">
    <property type="protein sequence ID" value="HIZ62770.1"/>
    <property type="molecule type" value="Genomic_DNA"/>
</dbReference>
<evidence type="ECO:0000313" key="2">
    <source>
        <dbReference type="Proteomes" id="UP000824105"/>
    </source>
</evidence>
<evidence type="ECO:0000313" key="1">
    <source>
        <dbReference type="EMBL" id="HIZ62770.1"/>
    </source>
</evidence>
<organism evidence="1 2">
    <name type="scientific">Candidatus Gemmiger avistercoris</name>
    <dbReference type="NCBI Taxonomy" id="2838606"/>
    <lineage>
        <taxon>Bacteria</taxon>
        <taxon>Bacillati</taxon>
        <taxon>Bacillota</taxon>
        <taxon>Clostridia</taxon>
        <taxon>Eubacteriales</taxon>
        <taxon>Gemmiger</taxon>
    </lineage>
</organism>
<comment type="caution">
    <text evidence="1">The sequence shown here is derived from an EMBL/GenBank/DDBJ whole genome shotgun (WGS) entry which is preliminary data.</text>
</comment>
<reference evidence="1" key="1">
    <citation type="journal article" date="2021" name="PeerJ">
        <title>Extensive microbial diversity within the chicken gut microbiome revealed by metagenomics and culture.</title>
        <authorList>
            <person name="Gilroy R."/>
            <person name="Ravi A."/>
            <person name="Getino M."/>
            <person name="Pursley I."/>
            <person name="Horton D.L."/>
            <person name="Alikhan N.F."/>
            <person name="Baker D."/>
            <person name="Gharbi K."/>
            <person name="Hall N."/>
            <person name="Watson M."/>
            <person name="Adriaenssens E.M."/>
            <person name="Foster-Nyarko E."/>
            <person name="Jarju S."/>
            <person name="Secka A."/>
            <person name="Antonio M."/>
            <person name="Oren A."/>
            <person name="Chaudhuri R.R."/>
            <person name="La Ragione R."/>
            <person name="Hildebrand F."/>
            <person name="Pallen M.J."/>
        </authorList>
    </citation>
    <scope>NUCLEOTIDE SEQUENCE</scope>
    <source>
        <strain evidence="1">CHK188-11489</strain>
    </source>
</reference>
<dbReference type="AlphaFoldDB" id="A0A9D2FLT4"/>
<protein>
    <submittedName>
        <fullName evidence="1">Uncharacterized protein</fullName>
    </submittedName>
</protein>
<name>A0A9D2FLT4_9FIRM</name>
<dbReference type="Proteomes" id="UP000824105">
    <property type="component" value="Unassembled WGS sequence"/>
</dbReference>
<reference evidence="1" key="2">
    <citation type="submission" date="2021-04" db="EMBL/GenBank/DDBJ databases">
        <authorList>
            <person name="Gilroy R."/>
        </authorList>
    </citation>
    <scope>NUCLEOTIDE SEQUENCE</scope>
    <source>
        <strain evidence="1">CHK188-11489</strain>
    </source>
</reference>
<feature type="non-terminal residue" evidence="1">
    <location>
        <position position="953"/>
    </location>
</feature>
<gene>
    <name evidence="1" type="ORF">H9724_08405</name>
</gene>